<dbReference type="InterPro" id="IPR055705">
    <property type="entry name" value="DUF7281"/>
</dbReference>
<comment type="caution">
    <text evidence="2">The sequence shown here is derived from an EMBL/GenBank/DDBJ whole genome shotgun (WGS) entry which is preliminary data.</text>
</comment>
<sequence>MLTNKRHLTAIMSAVRRNQDKITLTDTWRQIHQLYGVGTKLGTSALLLTAADHQTLLALVRKDMSLDPLKHSTAALEGDRLALAAISRNEKVSGRTVGEGLVLVAHPSGRVLLPSGDYQHPRGGTLNVQGIDLHGLERVLLVENLSVMLAAHRYQLPTELQDVPMLFRGDRQWSPRAVSAAREGIADLISFPDYDPQGLMNSLTAGASAVVVPASATIARILEARLNKPADFDRQSAAVEWLERGGAAIAADMLCRRLAISQESMAGQVLELIALR</sequence>
<name>A0A2V4L1E6_AQUAC</name>
<evidence type="ECO:0000313" key="2">
    <source>
        <dbReference type="EMBL" id="PYC19983.1"/>
    </source>
</evidence>
<evidence type="ECO:0000313" key="3">
    <source>
        <dbReference type="Proteomes" id="UP000248146"/>
    </source>
</evidence>
<organism evidence="2 3">
    <name type="scientific">Aquipseudomonas alcaligenes</name>
    <name type="common">Pseudomonas alcaligenes</name>
    <dbReference type="NCBI Taxonomy" id="43263"/>
    <lineage>
        <taxon>Bacteria</taxon>
        <taxon>Pseudomonadati</taxon>
        <taxon>Pseudomonadota</taxon>
        <taxon>Gammaproteobacteria</taxon>
        <taxon>Pseudomonadales</taxon>
        <taxon>Pseudomonadaceae</taxon>
        <taxon>Aquipseudomonas</taxon>
    </lineage>
</organism>
<feature type="domain" description="DUF7281" evidence="1">
    <location>
        <begin position="101"/>
        <end position="272"/>
    </location>
</feature>
<dbReference type="OrthoDB" id="8564671at2"/>
<dbReference type="EMBL" id="QJRX01000012">
    <property type="protein sequence ID" value="PYC19983.1"/>
    <property type="molecule type" value="Genomic_DNA"/>
</dbReference>
<dbReference type="RefSeq" id="WP_110684034.1">
    <property type="nucleotide sequence ID" value="NZ_QJRX01000012.1"/>
</dbReference>
<dbReference type="AlphaFoldDB" id="A0A2V4L1E6"/>
<evidence type="ECO:0000259" key="1">
    <source>
        <dbReference type="Pfam" id="PF23947"/>
    </source>
</evidence>
<reference evidence="2 3" key="1">
    <citation type="submission" date="2018-06" db="EMBL/GenBank/DDBJ databases">
        <title>Pseudomonas diversity within urban Lake Michigan freshwaters.</title>
        <authorList>
            <person name="Batrich M."/>
            <person name="Hatzopoulos T."/>
            <person name="Putonti C."/>
        </authorList>
    </citation>
    <scope>NUCLEOTIDE SEQUENCE [LARGE SCALE GENOMIC DNA]</scope>
    <source>
        <strain evidence="2 3">MB-090714</strain>
    </source>
</reference>
<dbReference type="Proteomes" id="UP000248146">
    <property type="component" value="Unassembled WGS sequence"/>
</dbReference>
<protein>
    <recommendedName>
        <fullName evidence="1">DUF7281 domain-containing protein</fullName>
    </recommendedName>
</protein>
<accession>A0A2V4L1E6</accession>
<gene>
    <name evidence="2" type="ORF">DMO17_18925</name>
</gene>
<proteinExistence type="predicted"/>
<dbReference type="Pfam" id="PF23947">
    <property type="entry name" value="DUF7281"/>
    <property type="match status" value="1"/>
</dbReference>